<dbReference type="Proteomes" id="UP001149813">
    <property type="component" value="Unassembled WGS sequence"/>
</dbReference>
<comment type="caution">
    <text evidence="2">The sequence shown here is derived from an EMBL/GenBank/DDBJ whole genome shotgun (WGS) entry which is preliminary data.</text>
</comment>
<evidence type="ECO:0000313" key="3">
    <source>
        <dbReference type="Proteomes" id="UP001149813"/>
    </source>
</evidence>
<dbReference type="AlphaFoldDB" id="A0A9W8CNL4"/>
<reference evidence="2" key="1">
    <citation type="submission" date="2022-07" db="EMBL/GenBank/DDBJ databases">
        <title>Phylogenomic reconstructions and comparative analyses of Kickxellomycotina fungi.</title>
        <authorList>
            <person name="Reynolds N.K."/>
            <person name="Stajich J.E."/>
            <person name="Barry K."/>
            <person name="Grigoriev I.V."/>
            <person name="Crous P."/>
            <person name="Smith M.E."/>
        </authorList>
    </citation>
    <scope>NUCLEOTIDE SEQUENCE</scope>
    <source>
        <strain evidence="2">NBRC 32514</strain>
    </source>
</reference>
<keyword evidence="1" id="KW-0812">Transmembrane</keyword>
<protein>
    <submittedName>
        <fullName evidence="2">Uncharacterized protein</fullName>
    </submittedName>
</protein>
<dbReference type="EMBL" id="JANBOJ010000268">
    <property type="protein sequence ID" value="KAJ1720355.1"/>
    <property type="molecule type" value="Genomic_DNA"/>
</dbReference>
<feature type="transmembrane region" description="Helical" evidence="1">
    <location>
        <begin position="125"/>
        <end position="148"/>
    </location>
</feature>
<keyword evidence="1" id="KW-0472">Membrane</keyword>
<evidence type="ECO:0000256" key="1">
    <source>
        <dbReference type="SAM" id="Phobius"/>
    </source>
</evidence>
<organism evidence="2 3">
    <name type="scientific">Coemansia erecta</name>
    <dbReference type="NCBI Taxonomy" id="147472"/>
    <lineage>
        <taxon>Eukaryota</taxon>
        <taxon>Fungi</taxon>
        <taxon>Fungi incertae sedis</taxon>
        <taxon>Zoopagomycota</taxon>
        <taxon>Kickxellomycotina</taxon>
        <taxon>Kickxellomycetes</taxon>
        <taxon>Kickxellales</taxon>
        <taxon>Kickxellaceae</taxon>
        <taxon>Coemansia</taxon>
    </lineage>
</organism>
<sequence length="200" mass="21727">MSSANCTSVAHISRVCAHLGYSTDVQNTHNADALVSRLSRHVTRLLPPHKHTRQCQQSIAALSCATALPECSDDPLLLPHYSELLNRVAVTCSVHPDDLSERLLRWSAGCPDDHRRVTEVDARDAVVDVTCVLVVVFVLWALGFRLVAWFDRVYAPLVGAGRQSVSSEASGLMLASSAPDSSTEVKDAEKHISIDMLGSK</sequence>
<proteinExistence type="predicted"/>
<name>A0A9W8CNL4_9FUNG</name>
<gene>
    <name evidence="2" type="ORF">LPJ53_005014</name>
</gene>
<evidence type="ECO:0000313" key="2">
    <source>
        <dbReference type="EMBL" id="KAJ1720355.1"/>
    </source>
</evidence>
<keyword evidence="1" id="KW-1133">Transmembrane helix</keyword>
<keyword evidence="3" id="KW-1185">Reference proteome</keyword>
<accession>A0A9W8CNL4</accession>
<dbReference type="OrthoDB" id="10309429at2759"/>